<protein>
    <recommendedName>
        <fullName evidence="3">Tetratricopeptide repeat protein</fullName>
    </recommendedName>
</protein>
<dbReference type="Proteomes" id="UP001268683">
    <property type="component" value="Chromosome"/>
</dbReference>
<dbReference type="AlphaFoldDB" id="A0AA52EIR4"/>
<gene>
    <name evidence="1" type="ORF">QGN29_02725</name>
</gene>
<dbReference type="InterPro" id="IPR011990">
    <property type="entry name" value="TPR-like_helical_dom_sf"/>
</dbReference>
<name>A0AA52EIR4_9PROT</name>
<evidence type="ECO:0000313" key="1">
    <source>
        <dbReference type="EMBL" id="WND03282.1"/>
    </source>
</evidence>
<accession>A0AA52EIR4</accession>
<dbReference type="RefSeq" id="WP_310799135.1">
    <property type="nucleotide sequence ID" value="NZ_CP123872.1"/>
</dbReference>
<dbReference type="Gene3D" id="1.25.40.10">
    <property type="entry name" value="Tetratricopeptide repeat domain"/>
    <property type="match status" value="1"/>
</dbReference>
<dbReference type="KEGG" id="tmk:QGN29_02725"/>
<dbReference type="EMBL" id="CP123872">
    <property type="protein sequence ID" value="WND03282.1"/>
    <property type="molecule type" value="Genomic_DNA"/>
</dbReference>
<proteinExistence type="predicted"/>
<dbReference type="SUPFAM" id="SSF48452">
    <property type="entry name" value="TPR-like"/>
    <property type="match status" value="1"/>
</dbReference>
<sequence>MKKKLLIGFSILTLCLISIFTYREYKSYQCTNLMTSAKLQSEQGYYSDVVKLSTLYFSNSACRGKDDPKMIELLAEARMSVVLPANTHLPAQLMMMRMGVSLKNNDYQTLEIAKANFLAEKWATARRMSLPIHSPEAAKIVIASSLKLKDYETVDTYINQYLQVEKSPYARALLVTLINRVEEQFDINKQFIPKEEYLSLAALLFQGQLSQKNYQQLKSHAQKMSEDDLLSYSSIALFNRLPKAAITLLRQPDRYLTQDLILRLGKLLWQEGYYEELSTQFLTYKYTGFPRSDYSLLICLSQLHFHGNCKIKYDEQDYARREGVFLSSRYATLFSALRVKNMKEILDGFSKMNSLRVGLSIIDYIEGCLYLDINEKKQASYFFKASLKLKKKLPACRSFGYDNKLGKIISHIYESKHVSYDDIQYLKKNSPDNAYGRRLHAANQIVGYQEENSQAKVMKLLRPIIQKTPQHPAAQQMMASAYTYFQDEKNALLSLIQAVEAKPELIAQVSRLALGFYEQNKIKSKTLVNWWHALAHQEFKQRKGLSFDQKQALIRDRLYILAMHSRKKIDTALYIATYEKLVEIEPKNDIALNNLAYALFKADQNLGHALSLADRAIESNPRVKEYVNTKLDILDTILKRNINP</sequence>
<evidence type="ECO:0008006" key="3">
    <source>
        <dbReference type="Google" id="ProtNLM"/>
    </source>
</evidence>
<reference evidence="1" key="1">
    <citation type="submission" date="2023-04" db="EMBL/GenBank/DDBJ databases">
        <title>Complete genome sequence of Temperatibacter marinus.</title>
        <authorList>
            <person name="Rong J.-C."/>
            <person name="Yi M.-L."/>
            <person name="Zhao Q."/>
        </authorList>
    </citation>
    <scope>NUCLEOTIDE SEQUENCE</scope>
    <source>
        <strain evidence="1">NBRC 110045</strain>
    </source>
</reference>
<evidence type="ECO:0000313" key="2">
    <source>
        <dbReference type="Proteomes" id="UP001268683"/>
    </source>
</evidence>
<keyword evidence="2" id="KW-1185">Reference proteome</keyword>
<organism evidence="1 2">
    <name type="scientific">Temperatibacter marinus</name>
    <dbReference type="NCBI Taxonomy" id="1456591"/>
    <lineage>
        <taxon>Bacteria</taxon>
        <taxon>Pseudomonadati</taxon>
        <taxon>Pseudomonadota</taxon>
        <taxon>Alphaproteobacteria</taxon>
        <taxon>Kordiimonadales</taxon>
        <taxon>Temperatibacteraceae</taxon>
        <taxon>Temperatibacter</taxon>
    </lineage>
</organism>